<feature type="compositionally biased region" description="Basic residues" evidence="1">
    <location>
        <begin position="139"/>
        <end position="152"/>
    </location>
</feature>
<comment type="caution">
    <text evidence="2">The sequence shown here is derived from an EMBL/GenBank/DDBJ whole genome shotgun (WGS) entry which is preliminary data.</text>
</comment>
<feature type="compositionally biased region" description="Basic and acidic residues" evidence="1">
    <location>
        <begin position="89"/>
        <end position="103"/>
    </location>
</feature>
<proteinExistence type="predicted"/>
<dbReference type="Proteomes" id="UP001596157">
    <property type="component" value="Unassembled WGS sequence"/>
</dbReference>
<dbReference type="EMBL" id="JBHSKF010000017">
    <property type="protein sequence ID" value="MFC5290561.1"/>
    <property type="molecule type" value="Genomic_DNA"/>
</dbReference>
<feature type="region of interest" description="Disordered" evidence="1">
    <location>
        <begin position="127"/>
        <end position="164"/>
    </location>
</feature>
<evidence type="ECO:0000313" key="2">
    <source>
        <dbReference type="EMBL" id="MFC5290561.1"/>
    </source>
</evidence>
<name>A0ABW0EUZ0_9PSEU</name>
<organism evidence="2 3">
    <name type="scientific">Actinokineospora guangxiensis</name>
    <dbReference type="NCBI Taxonomy" id="1490288"/>
    <lineage>
        <taxon>Bacteria</taxon>
        <taxon>Bacillati</taxon>
        <taxon>Actinomycetota</taxon>
        <taxon>Actinomycetes</taxon>
        <taxon>Pseudonocardiales</taxon>
        <taxon>Pseudonocardiaceae</taxon>
        <taxon>Actinokineospora</taxon>
    </lineage>
</organism>
<reference evidence="3" key="1">
    <citation type="journal article" date="2019" name="Int. J. Syst. Evol. Microbiol.">
        <title>The Global Catalogue of Microorganisms (GCM) 10K type strain sequencing project: providing services to taxonomists for standard genome sequencing and annotation.</title>
        <authorList>
            <consortium name="The Broad Institute Genomics Platform"/>
            <consortium name="The Broad Institute Genome Sequencing Center for Infectious Disease"/>
            <person name="Wu L."/>
            <person name="Ma J."/>
        </authorList>
    </citation>
    <scope>NUCLEOTIDE SEQUENCE [LARGE SCALE GENOMIC DNA]</scope>
    <source>
        <strain evidence="3">CCUG 59778</strain>
    </source>
</reference>
<dbReference type="RefSeq" id="WP_378250451.1">
    <property type="nucleotide sequence ID" value="NZ_JBHSKF010000017.1"/>
</dbReference>
<keyword evidence="3" id="KW-1185">Reference proteome</keyword>
<evidence type="ECO:0000256" key="1">
    <source>
        <dbReference type="SAM" id="MobiDB-lite"/>
    </source>
</evidence>
<feature type="region of interest" description="Disordered" evidence="1">
    <location>
        <begin position="75"/>
        <end position="103"/>
    </location>
</feature>
<accession>A0ABW0EUZ0</accession>
<gene>
    <name evidence="2" type="ORF">ACFPM7_26200</name>
</gene>
<protein>
    <submittedName>
        <fullName evidence="2">Uncharacterized protein</fullName>
    </submittedName>
</protein>
<sequence>MFCAIGFHGVALRTVRWELAERLVDERVDVRVVGEDSTGAAVVELRSPAPSAVADAVGRVRRFARAAQARVVVESDHPTAVPGARRSRRGDDPRLGHVRSRDWGRAGPRAAGVLGVGWGALLQLGRRAARQTDPAGKGGPRRGQLRRRRRRVVPMTTPTPDDPAGAPVWENYIVAQLAQAALGAIPRNAPLLGVSADGYDCPSFGAGWWLSVDNSRAIG</sequence>
<evidence type="ECO:0000313" key="3">
    <source>
        <dbReference type="Proteomes" id="UP001596157"/>
    </source>
</evidence>